<evidence type="ECO:0000256" key="1">
    <source>
        <dbReference type="ARBA" id="ARBA00000085"/>
    </source>
</evidence>
<dbReference type="PROSITE" id="PS50112">
    <property type="entry name" value="PAS"/>
    <property type="match status" value="1"/>
</dbReference>
<evidence type="ECO:0000313" key="9">
    <source>
        <dbReference type="Proteomes" id="UP000663207"/>
    </source>
</evidence>
<dbReference type="PANTHER" id="PTHR43065">
    <property type="entry name" value="SENSOR HISTIDINE KINASE"/>
    <property type="match status" value="1"/>
</dbReference>
<dbReference type="EMBL" id="CP071502">
    <property type="protein sequence ID" value="QSX38067.1"/>
    <property type="molecule type" value="Genomic_DNA"/>
</dbReference>
<dbReference type="CDD" id="cd00130">
    <property type="entry name" value="PAS"/>
    <property type="match status" value="1"/>
</dbReference>
<dbReference type="InterPro" id="IPR035965">
    <property type="entry name" value="PAS-like_dom_sf"/>
</dbReference>
<feature type="domain" description="Histidine kinase" evidence="5">
    <location>
        <begin position="305"/>
        <end position="529"/>
    </location>
</feature>
<dbReference type="SMART" id="SM00091">
    <property type="entry name" value="PAS"/>
    <property type="match status" value="1"/>
</dbReference>
<dbReference type="Gene3D" id="3.30.565.10">
    <property type="entry name" value="Histidine kinase-like ATPase, C-terminal domain"/>
    <property type="match status" value="1"/>
</dbReference>
<dbReference type="PANTHER" id="PTHR43065:SF42">
    <property type="entry name" value="TWO-COMPONENT SENSOR PPRA"/>
    <property type="match status" value="1"/>
</dbReference>
<evidence type="ECO:0000256" key="3">
    <source>
        <dbReference type="ARBA" id="ARBA00022553"/>
    </source>
</evidence>
<dbReference type="SMART" id="SM00448">
    <property type="entry name" value="REC"/>
    <property type="match status" value="1"/>
</dbReference>
<dbReference type="Gene3D" id="3.30.450.20">
    <property type="entry name" value="PAS domain"/>
    <property type="match status" value="1"/>
</dbReference>
<dbReference type="PROSITE" id="PS50110">
    <property type="entry name" value="RESPONSE_REGULATORY"/>
    <property type="match status" value="1"/>
</dbReference>
<accession>A0ABX7R2L5</accession>
<gene>
    <name evidence="8" type="ORF">JYB85_04320</name>
</gene>
<dbReference type="InterPro" id="IPR004358">
    <property type="entry name" value="Sig_transdc_His_kin-like_C"/>
</dbReference>
<name>A0ABX7R2L5_9GAMM</name>
<evidence type="ECO:0000256" key="4">
    <source>
        <dbReference type="PROSITE-ProRule" id="PRU00169"/>
    </source>
</evidence>
<dbReference type="CDD" id="cd00082">
    <property type="entry name" value="HisKA"/>
    <property type="match status" value="1"/>
</dbReference>
<evidence type="ECO:0000259" key="6">
    <source>
        <dbReference type="PROSITE" id="PS50110"/>
    </source>
</evidence>
<dbReference type="Pfam" id="PF13426">
    <property type="entry name" value="PAS_9"/>
    <property type="match status" value="1"/>
</dbReference>
<dbReference type="InterPro" id="IPR003661">
    <property type="entry name" value="HisK_dim/P_dom"/>
</dbReference>
<dbReference type="SMART" id="SM00388">
    <property type="entry name" value="HisKA"/>
    <property type="match status" value="1"/>
</dbReference>
<dbReference type="InterPro" id="IPR001789">
    <property type="entry name" value="Sig_transdc_resp-reg_receiver"/>
</dbReference>
<dbReference type="SUPFAM" id="SSF47384">
    <property type="entry name" value="Homodimeric domain of signal transducing histidine kinase"/>
    <property type="match status" value="1"/>
</dbReference>
<dbReference type="InterPro" id="IPR011006">
    <property type="entry name" value="CheY-like_superfamily"/>
</dbReference>
<dbReference type="EC" id="2.7.13.3" evidence="2"/>
<dbReference type="InterPro" id="IPR036097">
    <property type="entry name" value="HisK_dim/P_sf"/>
</dbReference>
<proteinExistence type="predicted"/>
<dbReference type="SUPFAM" id="SSF55874">
    <property type="entry name" value="ATPase domain of HSP90 chaperone/DNA topoisomerase II/histidine kinase"/>
    <property type="match status" value="1"/>
</dbReference>
<dbReference type="Gene3D" id="1.10.287.130">
    <property type="match status" value="1"/>
</dbReference>
<dbReference type="PRINTS" id="PR00344">
    <property type="entry name" value="BCTRLSENSOR"/>
</dbReference>
<dbReference type="InterPro" id="IPR000014">
    <property type="entry name" value="PAS"/>
</dbReference>
<comment type="catalytic activity">
    <reaction evidence="1">
        <text>ATP + protein L-histidine = ADP + protein N-phospho-L-histidine.</text>
        <dbReference type="EC" id="2.7.13.3"/>
    </reaction>
</comment>
<keyword evidence="3 4" id="KW-0597">Phosphoprotein</keyword>
<dbReference type="Gene3D" id="3.40.50.2300">
    <property type="match status" value="1"/>
</dbReference>
<evidence type="ECO:0000259" key="5">
    <source>
        <dbReference type="PROSITE" id="PS50109"/>
    </source>
</evidence>
<feature type="domain" description="Response regulatory" evidence="6">
    <location>
        <begin position="552"/>
        <end position="667"/>
    </location>
</feature>
<feature type="domain" description="PAS" evidence="7">
    <location>
        <begin position="164"/>
        <end position="238"/>
    </location>
</feature>
<dbReference type="NCBIfam" id="TIGR00229">
    <property type="entry name" value="sensory_box"/>
    <property type="match status" value="1"/>
</dbReference>
<dbReference type="InterPro" id="IPR003594">
    <property type="entry name" value="HATPase_dom"/>
</dbReference>
<dbReference type="InterPro" id="IPR036890">
    <property type="entry name" value="HATPase_C_sf"/>
</dbReference>
<dbReference type="SUPFAM" id="SSF55785">
    <property type="entry name" value="PYP-like sensor domain (PAS domain)"/>
    <property type="match status" value="1"/>
</dbReference>
<sequence length="681" mass="75341">MDSGTAAVNLSLDFPPQLLAELGKLQAKFIRGEDVLLPLCRLLAEQSEAEAVLMINADAMFSEDMPAAASCWCRDPVRYLTLWKDVRNWPFAGQEQLVHCWHKFVVWPVKQSNTLVFFHTPSEEWFSFLLGFGDLIAEILMGVFTLQAADWREKIGQQIPSAFDKELFRSIVSNSDDLILVVSRTAKGSSEIIYANAAATCVSLFPRSQLIGQPVSLLFPPGPDNPEAEDLQQALELQRDLDFELYCYRADGERALVQLHLVALEQSSDASLFALLGRDRTEQRQLEQTMARTQKMQAIGQLVGGIAHDFNNILGVLKGNLELVQLKNAEPKLDNYLNTALKACQRGTELTRRLLQFSREEQFNACNCQVNQVISDLQELFAKSLTAKIRLQVKLTPNLPDIRVDTGDLEDALLNLVLNAKDAMNDNGVLTIGTGESELCGFLPGLGSKVPVESGRYVWISVLDSGCGIPLRLLDKIFDPFFTTKDKSKGTGLGLAMTYGFAKRSHGYLNVLHTGSEGTEFRLWFPAVSAKTQPQTDVMAEADLCQVKGKVRALLVDDEVELLRVLTDYCELLGIEVAAYSDPHEVLALSRQGDIDADLLITDVLMPGGINGYELASELDAKKPLSVLLISGFIGDIGVNHHEEMPYKVLHKPFELNGFARALAEVGIALVNKEARQAWNS</sequence>
<dbReference type="Pfam" id="PF00072">
    <property type="entry name" value="Response_reg"/>
    <property type="match status" value="1"/>
</dbReference>
<dbReference type="SMART" id="SM00387">
    <property type="entry name" value="HATPase_c"/>
    <property type="match status" value="1"/>
</dbReference>
<feature type="modified residue" description="4-aspartylphosphate" evidence="4">
    <location>
        <position position="603"/>
    </location>
</feature>
<dbReference type="RefSeq" id="WP_207381206.1">
    <property type="nucleotide sequence ID" value="NZ_CP071502.1"/>
</dbReference>
<keyword evidence="9" id="KW-1185">Reference proteome</keyword>
<evidence type="ECO:0000256" key="2">
    <source>
        <dbReference type="ARBA" id="ARBA00012438"/>
    </source>
</evidence>
<dbReference type="Pfam" id="PF02518">
    <property type="entry name" value="HATPase_c"/>
    <property type="match status" value="1"/>
</dbReference>
<reference evidence="8 9" key="1">
    <citation type="submission" date="2021-03" db="EMBL/GenBank/DDBJ databases">
        <title>Novel species identification of genus Shewanella.</title>
        <authorList>
            <person name="Liu G."/>
            <person name="Zhang Q."/>
        </authorList>
    </citation>
    <scope>NUCLEOTIDE SEQUENCE [LARGE SCALE GENOMIC DNA]</scope>
    <source>
        <strain evidence="8 9">FJAT-52962</strain>
    </source>
</reference>
<organism evidence="8 9">
    <name type="scientific">Shewanella sedimentimangrovi</name>
    <dbReference type="NCBI Taxonomy" id="2814293"/>
    <lineage>
        <taxon>Bacteria</taxon>
        <taxon>Pseudomonadati</taxon>
        <taxon>Pseudomonadota</taxon>
        <taxon>Gammaproteobacteria</taxon>
        <taxon>Alteromonadales</taxon>
        <taxon>Shewanellaceae</taxon>
        <taxon>Shewanella</taxon>
    </lineage>
</organism>
<evidence type="ECO:0000259" key="7">
    <source>
        <dbReference type="PROSITE" id="PS50112"/>
    </source>
</evidence>
<dbReference type="Pfam" id="PF00512">
    <property type="entry name" value="HisKA"/>
    <property type="match status" value="1"/>
</dbReference>
<dbReference type="SUPFAM" id="SSF52172">
    <property type="entry name" value="CheY-like"/>
    <property type="match status" value="1"/>
</dbReference>
<dbReference type="InterPro" id="IPR005467">
    <property type="entry name" value="His_kinase_dom"/>
</dbReference>
<dbReference type="PROSITE" id="PS50109">
    <property type="entry name" value="HIS_KIN"/>
    <property type="match status" value="1"/>
</dbReference>
<evidence type="ECO:0000313" key="8">
    <source>
        <dbReference type="EMBL" id="QSX38067.1"/>
    </source>
</evidence>
<dbReference type="Proteomes" id="UP000663207">
    <property type="component" value="Chromosome"/>
</dbReference>
<protein>
    <recommendedName>
        <fullName evidence="2">histidine kinase</fullName>
        <ecNumber evidence="2">2.7.13.3</ecNumber>
    </recommendedName>
</protein>